<keyword evidence="3" id="KW-1185">Reference proteome</keyword>
<accession>A0ABP6NTN8</accession>
<gene>
    <name evidence="2" type="ORF">GCM10010521_52340</name>
</gene>
<protein>
    <submittedName>
        <fullName evidence="2">Uncharacterized protein</fullName>
    </submittedName>
</protein>
<sequence>MHNGVAARYSNKRGPGVPEHRATERPGMVPAVRRTAGTMFASLHGELTAHAWGDPDFEYDVYSLFHQRSLAMGWLDDRSAGGGAEDRMRRAPGLWAMNDAGCNARSIASGADLVSWFQVETSAVADDRPLPVRPFLQCAESATTRLGTLRLAAVQLLLPVQGLDVAARPAYAPLPSMLTADWFAGRDPRSRTPVEVNINSGRYTSVPDIAERLTDHLRHLDQPVFSHSSHDIVGQDAVLAPRFDDSFWCGPPLHGMVLRGELTEWSCDAIGWLAEVIADTAASLSVHTPLLFTVTRTHSAG</sequence>
<organism evidence="2 3">
    <name type="scientific">Streptomyces rameus</name>
    <dbReference type="NCBI Taxonomy" id="68261"/>
    <lineage>
        <taxon>Bacteria</taxon>
        <taxon>Bacillati</taxon>
        <taxon>Actinomycetota</taxon>
        <taxon>Actinomycetes</taxon>
        <taxon>Kitasatosporales</taxon>
        <taxon>Streptomycetaceae</taxon>
        <taxon>Streptomyces</taxon>
    </lineage>
</organism>
<evidence type="ECO:0000313" key="3">
    <source>
        <dbReference type="Proteomes" id="UP001500893"/>
    </source>
</evidence>
<feature type="region of interest" description="Disordered" evidence="1">
    <location>
        <begin position="1"/>
        <end position="26"/>
    </location>
</feature>
<dbReference type="EMBL" id="BAAAVM010000091">
    <property type="protein sequence ID" value="GAA3157858.1"/>
    <property type="molecule type" value="Genomic_DNA"/>
</dbReference>
<dbReference type="Proteomes" id="UP001500893">
    <property type="component" value="Unassembled WGS sequence"/>
</dbReference>
<evidence type="ECO:0000256" key="1">
    <source>
        <dbReference type="SAM" id="MobiDB-lite"/>
    </source>
</evidence>
<proteinExistence type="predicted"/>
<reference evidence="3" key="1">
    <citation type="journal article" date="2019" name="Int. J. Syst. Evol. Microbiol.">
        <title>The Global Catalogue of Microorganisms (GCM) 10K type strain sequencing project: providing services to taxonomists for standard genome sequencing and annotation.</title>
        <authorList>
            <consortium name="The Broad Institute Genomics Platform"/>
            <consortium name="The Broad Institute Genome Sequencing Center for Infectious Disease"/>
            <person name="Wu L."/>
            <person name="Ma J."/>
        </authorList>
    </citation>
    <scope>NUCLEOTIDE SEQUENCE [LARGE SCALE GENOMIC DNA]</scope>
    <source>
        <strain evidence="3">JCM 11574</strain>
    </source>
</reference>
<comment type="caution">
    <text evidence="2">The sequence shown here is derived from an EMBL/GenBank/DDBJ whole genome shotgun (WGS) entry which is preliminary data.</text>
</comment>
<name>A0ABP6NTN8_9ACTN</name>
<evidence type="ECO:0000313" key="2">
    <source>
        <dbReference type="EMBL" id="GAA3157858.1"/>
    </source>
</evidence>